<sequence length="216" mass="25224">MALSNKEIPTDLREYIEINILPQYATFDKAHRLNHAEKVIEESMKLAQYYEVEPAMVYTIAAYHDLGLCEGREFHHLISGKILAADEKLRKWFSEAQLQTMKEAVEDHRASNKQAPRSMYGKIVAEADRIINPEVSLRRAIQYGLSNYPELDEEAQYEHAVAHLRSKYAYGGYLKLWIPQSSNAYQLEKLRAILTDESKLRSIFERLYKEEIQQRE</sequence>
<protein>
    <recommendedName>
        <fullName evidence="1">HD domain-containing protein</fullName>
    </recommendedName>
</protein>
<dbReference type="PATRIC" id="fig|1121098.3.peg.1411"/>
<evidence type="ECO:0000313" key="3">
    <source>
        <dbReference type="Proteomes" id="UP000017831"/>
    </source>
</evidence>
<dbReference type="eggNOG" id="COG1418">
    <property type="taxonomic scope" value="Bacteria"/>
</dbReference>
<organism evidence="2 3">
    <name type="scientific">Phocaeicola massiliensis B84634 = Timone 84634 = DSM 17679 = JCM 13223</name>
    <dbReference type="NCBI Taxonomy" id="1121098"/>
    <lineage>
        <taxon>Bacteria</taxon>
        <taxon>Pseudomonadati</taxon>
        <taxon>Bacteroidota</taxon>
        <taxon>Bacteroidia</taxon>
        <taxon>Bacteroidales</taxon>
        <taxon>Bacteroidaceae</taxon>
        <taxon>Phocaeicola</taxon>
    </lineage>
</organism>
<dbReference type="HOGENOM" id="CLU_1302865_0_0_10"/>
<dbReference type="InterPro" id="IPR006674">
    <property type="entry name" value="HD_domain"/>
</dbReference>
<accession>U6RI64</accession>
<dbReference type="Pfam" id="PF01966">
    <property type="entry name" value="HD"/>
    <property type="match status" value="1"/>
</dbReference>
<evidence type="ECO:0000313" key="2">
    <source>
        <dbReference type="EMBL" id="EOA55757.1"/>
    </source>
</evidence>
<dbReference type="OrthoDB" id="384706at2"/>
<reference evidence="2 3" key="1">
    <citation type="submission" date="2013-04" db="EMBL/GenBank/DDBJ databases">
        <title>The Genome Sequence of Bacteroides massiliensis DSM 17679.</title>
        <authorList>
            <consortium name="The Broad Institute Genomics Platform"/>
            <person name="Earl A."/>
            <person name="Ward D."/>
            <person name="Feldgarden M."/>
            <person name="Gevers D."/>
            <person name="Martens E."/>
            <person name="Fenner L."/>
            <person name="Roux V."/>
            <person name="Mallet M.N."/>
            <person name="Raoult D."/>
            <person name="Walker B."/>
            <person name="Young S."/>
            <person name="Zeng Q."/>
            <person name="Gargeya S."/>
            <person name="Fitzgerald M."/>
            <person name="Haas B."/>
            <person name="Abouelleil A."/>
            <person name="Allen A.W."/>
            <person name="Alvarado L."/>
            <person name="Arachchi H.M."/>
            <person name="Berlin A.M."/>
            <person name="Chapman S.B."/>
            <person name="Gainer-Dewar J."/>
            <person name="Goldberg J."/>
            <person name="Griggs A."/>
            <person name="Gujja S."/>
            <person name="Hansen M."/>
            <person name="Howarth C."/>
            <person name="Imamovic A."/>
            <person name="Ireland A."/>
            <person name="Larimer J."/>
            <person name="McCowan C."/>
            <person name="Murphy C."/>
            <person name="Pearson M."/>
            <person name="Poon T.W."/>
            <person name="Priest M."/>
            <person name="Roberts A."/>
            <person name="Saif S."/>
            <person name="Shea T."/>
            <person name="Sisk P."/>
            <person name="Sykes S."/>
            <person name="Wortman J."/>
            <person name="Nusbaum C."/>
            <person name="Birren B."/>
        </authorList>
    </citation>
    <scope>NUCLEOTIDE SEQUENCE [LARGE SCALE GENOMIC DNA]</scope>
    <source>
        <strain evidence="3">B84634 / Timone 84634 / DSM 17679 / JCM 13223</strain>
    </source>
</reference>
<dbReference type="RefSeq" id="WP_005938878.1">
    <property type="nucleotide sequence ID" value="NZ_KB890386.1"/>
</dbReference>
<comment type="caution">
    <text evidence="2">The sequence shown here is derived from an EMBL/GenBank/DDBJ whole genome shotgun (WGS) entry which is preliminary data.</text>
</comment>
<dbReference type="SUPFAM" id="SSF109604">
    <property type="entry name" value="HD-domain/PDEase-like"/>
    <property type="match status" value="1"/>
</dbReference>
<evidence type="ECO:0000259" key="1">
    <source>
        <dbReference type="Pfam" id="PF01966"/>
    </source>
</evidence>
<name>U6RI64_9BACT</name>
<keyword evidence="3" id="KW-1185">Reference proteome</keyword>
<dbReference type="Proteomes" id="UP000017831">
    <property type="component" value="Unassembled WGS sequence"/>
</dbReference>
<dbReference type="Gene3D" id="1.10.3210.10">
    <property type="entry name" value="Hypothetical protein af1432"/>
    <property type="match status" value="1"/>
</dbReference>
<proteinExistence type="predicted"/>
<feature type="domain" description="HD" evidence="1">
    <location>
        <begin position="32"/>
        <end position="130"/>
    </location>
</feature>
<dbReference type="EMBL" id="AQHY01000017">
    <property type="protein sequence ID" value="EOA55757.1"/>
    <property type="molecule type" value="Genomic_DNA"/>
</dbReference>
<dbReference type="CDD" id="cd00077">
    <property type="entry name" value="HDc"/>
    <property type="match status" value="1"/>
</dbReference>
<gene>
    <name evidence="2" type="ORF">HMPREF1534_01389</name>
</gene>
<dbReference type="STRING" id="1121098.HMPREF1534_01389"/>
<dbReference type="InterPro" id="IPR003607">
    <property type="entry name" value="HD/PDEase_dom"/>
</dbReference>
<dbReference type="GeneID" id="60062612"/>
<dbReference type="AlphaFoldDB" id="U6RI64"/>